<keyword evidence="7" id="KW-1185">Reference proteome</keyword>
<evidence type="ECO:0000313" key="7">
    <source>
        <dbReference type="Proteomes" id="UP001501746"/>
    </source>
</evidence>
<keyword evidence="1" id="KW-0805">Transcription regulation</keyword>
<dbReference type="InterPro" id="IPR001647">
    <property type="entry name" value="HTH_TetR"/>
</dbReference>
<dbReference type="Gene3D" id="1.10.357.10">
    <property type="entry name" value="Tetracycline Repressor, domain 2"/>
    <property type="match status" value="1"/>
</dbReference>
<dbReference type="RefSeq" id="WP_157427371.1">
    <property type="nucleotide sequence ID" value="NZ_BAAANK010000006.1"/>
</dbReference>
<comment type="caution">
    <text evidence="6">The sequence shown here is derived from an EMBL/GenBank/DDBJ whole genome shotgun (WGS) entry which is preliminary data.</text>
</comment>
<dbReference type="Proteomes" id="UP001501746">
    <property type="component" value="Unassembled WGS sequence"/>
</dbReference>
<feature type="domain" description="HTH tetR-type" evidence="5">
    <location>
        <begin position="10"/>
        <end position="70"/>
    </location>
</feature>
<dbReference type="PROSITE" id="PS01081">
    <property type="entry name" value="HTH_TETR_1"/>
    <property type="match status" value="1"/>
</dbReference>
<evidence type="ECO:0000313" key="6">
    <source>
        <dbReference type="EMBL" id="GAA1838111.1"/>
    </source>
</evidence>
<evidence type="ECO:0000256" key="1">
    <source>
        <dbReference type="ARBA" id="ARBA00023015"/>
    </source>
</evidence>
<proteinExistence type="predicted"/>
<keyword evidence="2 4" id="KW-0238">DNA-binding</keyword>
<dbReference type="InterPro" id="IPR009057">
    <property type="entry name" value="Homeodomain-like_sf"/>
</dbReference>
<protein>
    <recommendedName>
        <fullName evidence="5">HTH tetR-type domain-containing protein</fullName>
    </recommendedName>
</protein>
<gene>
    <name evidence="6" type="ORF">GCM10009750_24400</name>
</gene>
<sequence>MPKVTDAHRAARRDEIIDAALRCFSERGIQRTSMADIIDASGLSAGAIYGHFAGKKELFAATAERVLSARTAEVEDLRHAGVVPSPGELMATVLRGIDREPFSHVIVQLWGDAAADPEIRALVQGVFARLRGMIEANLLAWAVANPDRIEGSAEAWARSVAPAVLGLGPGFLLQRAVIDDFDAEGYIRAVTSLLPR</sequence>
<reference evidence="6 7" key="1">
    <citation type="journal article" date="2019" name="Int. J. Syst. Evol. Microbiol.">
        <title>The Global Catalogue of Microorganisms (GCM) 10K type strain sequencing project: providing services to taxonomists for standard genome sequencing and annotation.</title>
        <authorList>
            <consortium name="The Broad Institute Genomics Platform"/>
            <consortium name="The Broad Institute Genome Sequencing Center for Infectious Disease"/>
            <person name="Wu L."/>
            <person name="Ma J."/>
        </authorList>
    </citation>
    <scope>NUCLEOTIDE SEQUENCE [LARGE SCALE GENOMIC DNA]</scope>
    <source>
        <strain evidence="6 7">JCM 14323</strain>
    </source>
</reference>
<evidence type="ECO:0000259" key="5">
    <source>
        <dbReference type="PROSITE" id="PS50977"/>
    </source>
</evidence>
<evidence type="ECO:0000256" key="3">
    <source>
        <dbReference type="ARBA" id="ARBA00023163"/>
    </source>
</evidence>
<dbReference type="InterPro" id="IPR050109">
    <property type="entry name" value="HTH-type_TetR-like_transc_reg"/>
</dbReference>
<organism evidence="6 7">
    <name type="scientific">Agromyces salentinus</name>
    <dbReference type="NCBI Taxonomy" id="269421"/>
    <lineage>
        <taxon>Bacteria</taxon>
        <taxon>Bacillati</taxon>
        <taxon>Actinomycetota</taxon>
        <taxon>Actinomycetes</taxon>
        <taxon>Micrococcales</taxon>
        <taxon>Microbacteriaceae</taxon>
        <taxon>Agromyces</taxon>
    </lineage>
</organism>
<dbReference type="PANTHER" id="PTHR30055">
    <property type="entry name" value="HTH-TYPE TRANSCRIPTIONAL REGULATOR RUTR"/>
    <property type="match status" value="1"/>
</dbReference>
<dbReference type="InterPro" id="IPR023772">
    <property type="entry name" value="DNA-bd_HTH_TetR-type_CS"/>
</dbReference>
<dbReference type="EMBL" id="BAAANK010000006">
    <property type="protein sequence ID" value="GAA1838111.1"/>
    <property type="molecule type" value="Genomic_DNA"/>
</dbReference>
<dbReference type="SUPFAM" id="SSF46689">
    <property type="entry name" value="Homeodomain-like"/>
    <property type="match status" value="1"/>
</dbReference>
<feature type="DNA-binding region" description="H-T-H motif" evidence="4">
    <location>
        <begin position="33"/>
        <end position="52"/>
    </location>
</feature>
<dbReference type="Pfam" id="PF00440">
    <property type="entry name" value="TetR_N"/>
    <property type="match status" value="1"/>
</dbReference>
<accession>A0ABN2MTD0</accession>
<dbReference type="PRINTS" id="PR00455">
    <property type="entry name" value="HTHTETR"/>
</dbReference>
<keyword evidence="3" id="KW-0804">Transcription</keyword>
<evidence type="ECO:0000256" key="2">
    <source>
        <dbReference type="ARBA" id="ARBA00023125"/>
    </source>
</evidence>
<name>A0ABN2MTD0_9MICO</name>
<dbReference type="PROSITE" id="PS50977">
    <property type="entry name" value="HTH_TETR_2"/>
    <property type="match status" value="1"/>
</dbReference>
<evidence type="ECO:0000256" key="4">
    <source>
        <dbReference type="PROSITE-ProRule" id="PRU00335"/>
    </source>
</evidence>
<dbReference type="PANTHER" id="PTHR30055:SF234">
    <property type="entry name" value="HTH-TYPE TRANSCRIPTIONAL REGULATOR BETI"/>
    <property type="match status" value="1"/>
</dbReference>